<dbReference type="EMBL" id="SNWF01000004">
    <property type="protein sequence ID" value="TDN93509.1"/>
    <property type="molecule type" value="Genomic_DNA"/>
</dbReference>
<keyword evidence="5" id="KW-0479">Metal-binding</keyword>
<evidence type="ECO:0000256" key="7">
    <source>
        <dbReference type="ARBA" id="ARBA00022833"/>
    </source>
</evidence>
<gene>
    <name evidence="13" type="ORF">EV677_0038</name>
</gene>
<keyword evidence="8 11" id="KW-1133">Transmembrane helix</keyword>
<evidence type="ECO:0000259" key="12">
    <source>
        <dbReference type="Pfam" id="PF01435"/>
    </source>
</evidence>
<dbReference type="GO" id="GO:0006508">
    <property type="term" value="P:proteolysis"/>
    <property type="evidence" value="ECO:0007669"/>
    <property type="project" value="UniProtKB-KW"/>
</dbReference>
<evidence type="ECO:0000313" key="13">
    <source>
        <dbReference type="EMBL" id="TDN93509.1"/>
    </source>
</evidence>
<comment type="cofactor">
    <cofactor evidence="1">
        <name>Zn(2+)</name>
        <dbReference type="ChEBI" id="CHEBI:29105"/>
    </cofactor>
</comment>
<keyword evidence="9" id="KW-0482">Metalloprotease</keyword>
<evidence type="ECO:0000256" key="3">
    <source>
        <dbReference type="ARBA" id="ARBA00022670"/>
    </source>
</evidence>
<name>A0A4R6GF45_9BURK</name>
<feature type="transmembrane region" description="Helical" evidence="11">
    <location>
        <begin position="20"/>
        <end position="43"/>
    </location>
</feature>
<dbReference type="PANTHER" id="PTHR43221:SF2">
    <property type="entry name" value="PROTEASE HTPX HOMOLOG"/>
    <property type="match status" value="1"/>
</dbReference>
<evidence type="ECO:0000256" key="8">
    <source>
        <dbReference type="ARBA" id="ARBA00022989"/>
    </source>
</evidence>
<dbReference type="OrthoDB" id="15218at2"/>
<reference evidence="13 14" key="1">
    <citation type="submission" date="2019-03" db="EMBL/GenBank/DDBJ databases">
        <title>Genomic Encyclopedia of Type Strains, Phase IV (KMG-IV): sequencing the most valuable type-strain genomes for metagenomic binning, comparative biology and taxonomic classification.</title>
        <authorList>
            <person name="Goeker M."/>
        </authorList>
    </citation>
    <scope>NUCLEOTIDE SEQUENCE [LARGE SCALE GENOMIC DNA]</scope>
    <source>
        <strain evidence="13 14">DSM 18555</strain>
    </source>
</reference>
<feature type="transmembrane region" description="Helical" evidence="11">
    <location>
        <begin position="221"/>
        <end position="245"/>
    </location>
</feature>
<feature type="domain" description="Peptidase M48" evidence="12">
    <location>
        <begin position="106"/>
        <end position="334"/>
    </location>
</feature>
<sequence>MNFFEQQEHARRQTRMLVRLFALAVLAIVLAVNFVMALLWILIQGQPWSGAHHYPHGFFLTNTVVTVILICGGTLIETFNLRDGGDAVARMAGGRMVALNTSDIHERRLLNVVEEMALASGIACPRVYLLDKEESINAFAAGYNPNEAVVAVTRGTLTRLTRDELQGVVGHEFSHILNGDMRLNLKLLGVLFGIEMVGDFGRKTMEFVLYSSDDSVTVRKITVFHIAALAFGVTFFVIGYIGLFFGRLIKSAVSRQREFLADASAVQFTRNPDGLGNALRKIGGLSRKSFSGAYIEHRNAEQLSHLFLSAVRPNLMAGLFATHPPLRERLRRIYGRDVALLDAQEMPAEDVVFPVPTGSLPDIAYAASSLAEMKSDLLASTDAIAATAAQAYGGALAKIRLCPEIDQAVHDPYAAPLLVYALLLGPEREQSPQRQCLSEYLPQQAAKVAQFAAAIARLPADARLPLLDLMMPALRQLPITARDAMLAQVQRMIASDQRVSLNEFVLQTVLVRRLAVQANRAVRVKYSAVTELKPECHVLFSLVAHVAAPLLQQSAQSLFIRAADFSPALFLVKTDLIEIAALSYGRIKTALDKANQLAPLANPALIKSLLAIAGEQSPLPLPLADLLRAICAAIEAPMPAAVAAVYTASGWPDASLS</sequence>
<proteinExistence type="predicted"/>
<dbReference type="RefSeq" id="WP_112990242.1">
    <property type="nucleotide sequence ID" value="NZ_PTLZ01000001.1"/>
</dbReference>
<keyword evidence="14" id="KW-1185">Reference proteome</keyword>
<evidence type="ECO:0000256" key="9">
    <source>
        <dbReference type="ARBA" id="ARBA00023049"/>
    </source>
</evidence>
<comment type="caution">
    <text evidence="13">The sequence shown here is derived from an EMBL/GenBank/DDBJ whole genome shotgun (WGS) entry which is preliminary data.</text>
</comment>
<protein>
    <submittedName>
        <fullName evidence="13">Zn-dependent protease with chaperone function</fullName>
    </submittedName>
</protein>
<dbReference type="Pfam" id="PF01435">
    <property type="entry name" value="Peptidase_M48"/>
    <property type="match status" value="1"/>
</dbReference>
<keyword evidence="3 13" id="KW-0645">Protease</keyword>
<evidence type="ECO:0000256" key="11">
    <source>
        <dbReference type="SAM" id="Phobius"/>
    </source>
</evidence>
<evidence type="ECO:0000256" key="10">
    <source>
        <dbReference type="ARBA" id="ARBA00023136"/>
    </source>
</evidence>
<dbReference type="InterPro" id="IPR050083">
    <property type="entry name" value="HtpX_protease"/>
</dbReference>
<dbReference type="AlphaFoldDB" id="A0A4R6GF45"/>
<dbReference type="InterPro" id="IPR001915">
    <property type="entry name" value="Peptidase_M48"/>
</dbReference>
<keyword evidence="10 11" id="KW-0472">Membrane</keyword>
<evidence type="ECO:0000256" key="6">
    <source>
        <dbReference type="ARBA" id="ARBA00022801"/>
    </source>
</evidence>
<evidence type="ECO:0000256" key="4">
    <source>
        <dbReference type="ARBA" id="ARBA00022692"/>
    </source>
</evidence>
<evidence type="ECO:0000256" key="2">
    <source>
        <dbReference type="ARBA" id="ARBA00022475"/>
    </source>
</evidence>
<keyword evidence="6" id="KW-0378">Hydrolase</keyword>
<evidence type="ECO:0000256" key="1">
    <source>
        <dbReference type="ARBA" id="ARBA00001947"/>
    </source>
</evidence>
<dbReference type="GO" id="GO:0046872">
    <property type="term" value="F:metal ion binding"/>
    <property type="evidence" value="ECO:0007669"/>
    <property type="project" value="UniProtKB-KW"/>
</dbReference>
<accession>A0A4R6GF45</accession>
<keyword evidence="4 11" id="KW-0812">Transmembrane</keyword>
<organism evidence="13 14">
    <name type="scientific">Herminiimonas fonticola</name>
    <dbReference type="NCBI Taxonomy" id="303380"/>
    <lineage>
        <taxon>Bacteria</taxon>
        <taxon>Pseudomonadati</taxon>
        <taxon>Pseudomonadota</taxon>
        <taxon>Betaproteobacteria</taxon>
        <taxon>Burkholderiales</taxon>
        <taxon>Oxalobacteraceae</taxon>
        <taxon>Herminiimonas</taxon>
    </lineage>
</organism>
<dbReference type="GO" id="GO:0004222">
    <property type="term" value="F:metalloendopeptidase activity"/>
    <property type="evidence" value="ECO:0007669"/>
    <property type="project" value="InterPro"/>
</dbReference>
<dbReference type="CDD" id="cd07340">
    <property type="entry name" value="M48B_Htpx_like"/>
    <property type="match status" value="1"/>
</dbReference>
<evidence type="ECO:0000313" key="14">
    <source>
        <dbReference type="Proteomes" id="UP000294737"/>
    </source>
</evidence>
<keyword evidence="7" id="KW-0862">Zinc</keyword>
<keyword evidence="2" id="KW-1003">Cell membrane</keyword>
<feature type="transmembrane region" description="Helical" evidence="11">
    <location>
        <begin position="55"/>
        <end position="76"/>
    </location>
</feature>
<dbReference type="Proteomes" id="UP000294737">
    <property type="component" value="Unassembled WGS sequence"/>
</dbReference>
<dbReference type="PANTHER" id="PTHR43221">
    <property type="entry name" value="PROTEASE HTPX"/>
    <property type="match status" value="1"/>
</dbReference>
<evidence type="ECO:0000256" key="5">
    <source>
        <dbReference type="ARBA" id="ARBA00022723"/>
    </source>
</evidence>
<dbReference type="Gene3D" id="3.30.2010.10">
    <property type="entry name" value="Metalloproteases ('zincins'), catalytic domain"/>
    <property type="match status" value="1"/>
</dbReference>